<reference evidence="2 3" key="1">
    <citation type="journal article" date="2013" name="Genome Announc.">
        <title>First draft genome sequence from a member of the genus agrococcus, isolated from modern microbialites.</title>
        <authorList>
            <person name="White R.A.III."/>
            <person name="Grassa C.J."/>
            <person name="Suttle C.A."/>
        </authorList>
    </citation>
    <scope>NUCLEOTIDE SEQUENCE [LARGE SCALE GENOMIC DNA]</scope>
    <source>
        <strain evidence="2 3">RW1</strain>
    </source>
</reference>
<proteinExistence type="predicted"/>
<dbReference type="EMBL" id="ASHR01000031">
    <property type="protein sequence ID" value="ERG63507.1"/>
    <property type="molecule type" value="Genomic_DNA"/>
</dbReference>
<feature type="region of interest" description="Disordered" evidence="1">
    <location>
        <begin position="1"/>
        <end position="34"/>
    </location>
</feature>
<sequence length="117" mass="12538">MDAACKRANTEYQRDLDRRRAERGESSAQRHRDAVRREAVAGIPVVSVDGDRIVIVASFADAGVIAASVLDRALAVEASRYTASSSETGGDAISRAGKVERLRAIHKAMVTVVRSVS</sequence>
<gene>
    <name evidence="2" type="ORF">L332_03430</name>
</gene>
<evidence type="ECO:0000313" key="3">
    <source>
        <dbReference type="Proteomes" id="UP000016462"/>
    </source>
</evidence>
<comment type="caution">
    <text evidence="2">The sequence shown here is derived from an EMBL/GenBank/DDBJ whole genome shotgun (WGS) entry which is preliminary data.</text>
</comment>
<accession>U1LNG5</accession>
<dbReference type="AlphaFoldDB" id="U1LNG5"/>
<evidence type="ECO:0000256" key="1">
    <source>
        <dbReference type="SAM" id="MobiDB-lite"/>
    </source>
</evidence>
<protein>
    <submittedName>
        <fullName evidence="2">Uncharacterized protein</fullName>
    </submittedName>
</protein>
<keyword evidence="3" id="KW-1185">Reference proteome</keyword>
<name>U1LNG5_9MICO</name>
<dbReference type="Proteomes" id="UP000016462">
    <property type="component" value="Unassembled WGS sequence"/>
</dbReference>
<organism evidence="2 3">
    <name type="scientific">Agrococcus pavilionensis RW1</name>
    <dbReference type="NCBI Taxonomy" id="1330458"/>
    <lineage>
        <taxon>Bacteria</taxon>
        <taxon>Bacillati</taxon>
        <taxon>Actinomycetota</taxon>
        <taxon>Actinomycetes</taxon>
        <taxon>Micrococcales</taxon>
        <taxon>Microbacteriaceae</taxon>
        <taxon>Agrococcus</taxon>
    </lineage>
</organism>
<evidence type="ECO:0000313" key="2">
    <source>
        <dbReference type="EMBL" id="ERG63507.1"/>
    </source>
</evidence>